<dbReference type="SUPFAM" id="SSF88723">
    <property type="entry name" value="PIN domain-like"/>
    <property type="match status" value="1"/>
</dbReference>
<feature type="domain" description="PIN" evidence="5">
    <location>
        <begin position="4"/>
        <end position="127"/>
    </location>
</feature>
<dbReference type="InterPro" id="IPR029060">
    <property type="entry name" value="PIN-like_dom_sf"/>
</dbReference>
<evidence type="ECO:0000256" key="1">
    <source>
        <dbReference type="ARBA" id="ARBA00022649"/>
    </source>
</evidence>
<dbReference type="InterPro" id="IPR051619">
    <property type="entry name" value="TypeII_TA_RNase_PINc/VapC"/>
</dbReference>
<evidence type="ECO:0000256" key="2">
    <source>
        <dbReference type="ARBA" id="ARBA00022722"/>
    </source>
</evidence>
<dbReference type="Gene3D" id="3.40.50.1010">
    <property type="entry name" value="5'-nuclease"/>
    <property type="match status" value="1"/>
</dbReference>
<reference evidence="6" key="1">
    <citation type="submission" date="2020-05" db="EMBL/GenBank/DDBJ databases">
        <authorList>
            <person name="Chiriac C."/>
            <person name="Salcher M."/>
            <person name="Ghai R."/>
            <person name="Kavagutti S V."/>
        </authorList>
    </citation>
    <scope>NUCLEOTIDE SEQUENCE</scope>
</reference>
<evidence type="ECO:0000256" key="3">
    <source>
        <dbReference type="ARBA" id="ARBA00022723"/>
    </source>
</evidence>
<keyword evidence="3" id="KW-0479">Metal-binding</keyword>
<accession>A0A6J6G6U5</accession>
<dbReference type="GO" id="GO:0046872">
    <property type="term" value="F:metal ion binding"/>
    <property type="evidence" value="ECO:0007669"/>
    <property type="project" value="UniProtKB-KW"/>
</dbReference>
<dbReference type="AlphaFoldDB" id="A0A6J6G6U5"/>
<evidence type="ECO:0000313" key="6">
    <source>
        <dbReference type="EMBL" id="CAB4596270.1"/>
    </source>
</evidence>
<dbReference type="EMBL" id="CAEZSR010000274">
    <property type="protein sequence ID" value="CAB4596270.1"/>
    <property type="molecule type" value="Genomic_DNA"/>
</dbReference>
<proteinExistence type="inferred from homology"/>
<dbReference type="InterPro" id="IPR022907">
    <property type="entry name" value="VapC_family"/>
</dbReference>
<dbReference type="InterPro" id="IPR002716">
    <property type="entry name" value="PIN_dom"/>
</dbReference>
<dbReference type="PANTHER" id="PTHR35901">
    <property type="entry name" value="RIBONUCLEASE VAPC3"/>
    <property type="match status" value="1"/>
</dbReference>
<sequence>MITYVDTSVLLKLMIDEDGSDRAALIWSSADAVASVSLIAVEARAAIAAAGRGRRLTMAQARDAVGELQALLRVLHLMPVTDELVSAAAELADVEGLRGYDAVHLAAALETGATVLSSADTALCAAAERRGLHVANPLIT</sequence>
<evidence type="ECO:0000256" key="4">
    <source>
        <dbReference type="ARBA" id="ARBA00022801"/>
    </source>
</evidence>
<dbReference type="HAMAP" id="MF_00265">
    <property type="entry name" value="VapC_Nob1"/>
    <property type="match status" value="1"/>
</dbReference>
<keyword evidence="2" id="KW-0540">Nuclease</keyword>
<dbReference type="GO" id="GO:0016787">
    <property type="term" value="F:hydrolase activity"/>
    <property type="evidence" value="ECO:0007669"/>
    <property type="project" value="UniProtKB-KW"/>
</dbReference>
<keyword evidence="4" id="KW-0378">Hydrolase</keyword>
<keyword evidence="1" id="KW-1277">Toxin-antitoxin system</keyword>
<organism evidence="6">
    <name type="scientific">freshwater metagenome</name>
    <dbReference type="NCBI Taxonomy" id="449393"/>
    <lineage>
        <taxon>unclassified sequences</taxon>
        <taxon>metagenomes</taxon>
        <taxon>ecological metagenomes</taxon>
    </lineage>
</organism>
<dbReference type="GO" id="GO:0004540">
    <property type="term" value="F:RNA nuclease activity"/>
    <property type="evidence" value="ECO:0007669"/>
    <property type="project" value="InterPro"/>
</dbReference>
<evidence type="ECO:0000259" key="5">
    <source>
        <dbReference type="Pfam" id="PF01850"/>
    </source>
</evidence>
<dbReference type="Pfam" id="PF01850">
    <property type="entry name" value="PIN"/>
    <property type="match status" value="1"/>
</dbReference>
<name>A0A6J6G6U5_9ZZZZ</name>
<dbReference type="PANTHER" id="PTHR35901:SF1">
    <property type="entry name" value="EXONUCLEASE VAPC9"/>
    <property type="match status" value="1"/>
</dbReference>
<gene>
    <name evidence="6" type="ORF">UFOPK1493_04022</name>
</gene>
<protein>
    <submittedName>
        <fullName evidence="6">Unannotated protein</fullName>
    </submittedName>
</protein>
<dbReference type="CDD" id="cd09874">
    <property type="entry name" value="PIN_MT3492-like"/>
    <property type="match status" value="1"/>
</dbReference>